<accession>A0A4P9WT10</accession>
<keyword evidence="4" id="KW-0067">ATP-binding</keyword>
<gene>
    <name evidence="6" type="ORF">CAUPRSCDRAFT_11908</name>
</gene>
<evidence type="ECO:0000256" key="2">
    <source>
        <dbReference type="ARBA" id="ARBA00022801"/>
    </source>
</evidence>
<evidence type="ECO:0000313" key="7">
    <source>
        <dbReference type="Proteomes" id="UP000268535"/>
    </source>
</evidence>
<dbReference type="GO" id="GO:0005524">
    <property type="term" value="F:ATP binding"/>
    <property type="evidence" value="ECO:0007669"/>
    <property type="project" value="UniProtKB-KW"/>
</dbReference>
<dbReference type="Gene3D" id="3.40.50.300">
    <property type="entry name" value="P-loop containing nucleotide triphosphate hydrolases"/>
    <property type="match status" value="1"/>
</dbReference>
<feature type="region of interest" description="Disordered" evidence="5">
    <location>
        <begin position="122"/>
        <end position="176"/>
    </location>
</feature>
<feature type="compositionally biased region" description="Polar residues" evidence="5">
    <location>
        <begin position="508"/>
        <end position="518"/>
    </location>
</feature>
<dbReference type="EMBL" id="ML009994">
    <property type="protein sequence ID" value="RKO96401.1"/>
    <property type="molecule type" value="Genomic_DNA"/>
</dbReference>
<evidence type="ECO:0000256" key="1">
    <source>
        <dbReference type="ARBA" id="ARBA00022741"/>
    </source>
</evidence>
<keyword evidence="2" id="KW-0378">Hydrolase</keyword>
<reference evidence="7" key="1">
    <citation type="journal article" date="2018" name="Nat. Microbiol.">
        <title>Leveraging single-cell genomics to expand the fungal tree of life.</title>
        <authorList>
            <person name="Ahrendt S.R."/>
            <person name="Quandt C.A."/>
            <person name="Ciobanu D."/>
            <person name="Clum A."/>
            <person name="Salamov A."/>
            <person name="Andreopoulos B."/>
            <person name="Cheng J.F."/>
            <person name="Woyke T."/>
            <person name="Pelin A."/>
            <person name="Henrissat B."/>
            <person name="Reynolds N.K."/>
            <person name="Benny G.L."/>
            <person name="Smith M.E."/>
            <person name="James T.Y."/>
            <person name="Grigoriev I.V."/>
        </authorList>
    </citation>
    <scope>NUCLEOTIDE SEQUENCE [LARGE SCALE GENOMIC DNA]</scope>
    <source>
        <strain evidence="7">ATCC 52028</strain>
    </source>
</reference>
<dbReference type="AlphaFoldDB" id="A0A4P9WT10"/>
<dbReference type="GO" id="GO:0003723">
    <property type="term" value="F:RNA binding"/>
    <property type="evidence" value="ECO:0007669"/>
    <property type="project" value="TreeGrafter"/>
</dbReference>
<sequence>MGQACLSGVGPRAALRGRGRPLCTRGPGNVSWSASVSPSPHDPKLISILTWPIIYLQWFALIPHLTSSGCPRQPAIESSPTIVVLHLHAWDYLRQALTCGHDTSKFLPVSEAAAMRSLMTQKGNKKRRRAAEVAAMNPHDATSARPRMKPAAAPLSGGTSRSSAGPKAAAAETEGAMTPALKRAIQRAAALTKAQPRQIALQTTGPWPQAKGGPLVARPAGPGNVDKHRVARRERFLHSKKRVRADAETSEEEDSDASVASDDGVSEISDLSNAGDEASDDAKADVGSEMDGERDSDAEADAEPDAPEGRDAEMETLLAGMSNTKRKRFLKYMDQQEKKENRHALMQSLAAASAAFNPAGQLRSSMNHTKLLTRRQRMSEAMRLARLGLPYDHLDVDLLVERDVVDTSILPGQSAVPTPSATAVSATSALSAATPVTATSLLAMDAVNAGSEEEQRPLHVSHFAPATLVEPPKVPTPGALMMATLKNLPTMTRRGKSAPLADAPPQPSTQAVIYNSDGSDIDESDAESSRPAGTSGSSAPFWKAPGPKLADNPSVPYAVARNATQAETIPTGAAANIPAPTKGYTKASSGKVTLDTASITASRAPSKLHTVPVARSPELQMTRLALPVVAEEDQILHAINVNDVLMVSGETGSGKTTQIPQFLYEAGYASRGAMIGITQPRRVAA</sequence>
<evidence type="ECO:0000256" key="3">
    <source>
        <dbReference type="ARBA" id="ARBA00022806"/>
    </source>
</evidence>
<protein>
    <recommendedName>
        <fullName evidence="8">Helicase ATP-binding domain-containing protein</fullName>
    </recommendedName>
</protein>
<dbReference type="GO" id="GO:0004386">
    <property type="term" value="F:helicase activity"/>
    <property type="evidence" value="ECO:0007669"/>
    <property type="project" value="UniProtKB-KW"/>
</dbReference>
<organism evidence="6 7">
    <name type="scientific">Caulochytrium protostelioides</name>
    <dbReference type="NCBI Taxonomy" id="1555241"/>
    <lineage>
        <taxon>Eukaryota</taxon>
        <taxon>Fungi</taxon>
        <taxon>Fungi incertae sedis</taxon>
        <taxon>Chytridiomycota</taxon>
        <taxon>Chytridiomycota incertae sedis</taxon>
        <taxon>Chytridiomycetes</taxon>
        <taxon>Caulochytriales</taxon>
        <taxon>Caulochytriaceae</taxon>
        <taxon>Caulochytrium</taxon>
    </lineage>
</organism>
<dbReference type="GO" id="GO:0016787">
    <property type="term" value="F:hydrolase activity"/>
    <property type="evidence" value="ECO:0007669"/>
    <property type="project" value="UniProtKB-KW"/>
</dbReference>
<dbReference type="PANTHER" id="PTHR18934:SF99">
    <property type="entry name" value="ATP-DEPENDENT RNA HELICASE DHX37-RELATED"/>
    <property type="match status" value="1"/>
</dbReference>
<dbReference type="InterPro" id="IPR027417">
    <property type="entry name" value="P-loop_NTPase"/>
</dbReference>
<keyword evidence="1" id="KW-0547">Nucleotide-binding</keyword>
<feature type="non-terminal residue" evidence="6">
    <location>
        <position position="685"/>
    </location>
</feature>
<evidence type="ECO:0000256" key="5">
    <source>
        <dbReference type="SAM" id="MobiDB-lite"/>
    </source>
</evidence>
<dbReference type="Proteomes" id="UP000268535">
    <property type="component" value="Unassembled WGS sequence"/>
</dbReference>
<feature type="compositionally biased region" description="Basic and acidic residues" evidence="5">
    <location>
        <begin position="225"/>
        <end position="237"/>
    </location>
</feature>
<dbReference type="GO" id="GO:0005730">
    <property type="term" value="C:nucleolus"/>
    <property type="evidence" value="ECO:0007669"/>
    <property type="project" value="TreeGrafter"/>
</dbReference>
<evidence type="ECO:0000256" key="4">
    <source>
        <dbReference type="ARBA" id="ARBA00022840"/>
    </source>
</evidence>
<feature type="compositionally biased region" description="Low complexity" evidence="5">
    <location>
        <begin position="257"/>
        <end position="267"/>
    </location>
</feature>
<proteinExistence type="predicted"/>
<keyword evidence="3" id="KW-0347">Helicase</keyword>
<evidence type="ECO:0008006" key="8">
    <source>
        <dbReference type="Google" id="ProtNLM"/>
    </source>
</evidence>
<dbReference type="PANTHER" id="PTHR18934">
    <property type="entry name" value="ATP-DEPENDENT RNA HELICASE"/>
    <property type="match status" value="1"/>
</dbReference>
<feature type="compositionally biased region" description="Basic and acidic residues" evidence="5">
    <location>
        <begin position="280"/>
        <end position="297"/>
    </location>
</feature>
<dbReference type="GO" id="GO:0000462">
    <property type="term" value="P:maturation of SSU-rRNA from tricistronic rRNA transcript (SSU-rRNA, 5.8S rRNA, LSU-rRNA)"/>
    <property type="evidence" value="ECO:0007669"/>
    <property type="project" value="TreeGrafter"/>
</dbReference>
<dbReference type="SUPFAM" id="SSF52540">
    <property type="entry name" value="P-loop containing nucleoside triphosphate hydrolases"/>
    <property type="match status" value="1"/>
</dbReference>
<evidence type="ECO:0000313" key="6">
    <source>
        <dbReference type="EMBL" id="RKO96401.1"/>
    </source>
</evidence>
<feature type="region of interest" description="Disordered" evidence="5">
    <location>
        <begin position="494"/>
        <end position="547"/>
    </location>
</feature>
<feature type="region of interest" description="Disordered" evidence="5">
    <location>
        <begin position="202"/>
        <end position="311"/>
    </location>
</feature>
<name>A0A4P9WT10_9FUNG</name>